<dbReference type="EMBL" id="CAKOAT010051710">
    <property type="protein sequence ID" value="CAH8297350.1"/>
    <property type="molecule type" value="Genomic_DNA"/>
</dbReference>
<dbReference type="Pfam" id="PF07795">
    <property type="entry name" value="DUF1635"/>
    <property type="match status" value="1"/>
</dbReference>
<feature type="region of interest" description="Disordered" evidence="1">
    <location>
        <begin position="102"/>
        <end position="132"/>
    </location>
</feature>
<dbReference type="AlphaFoldDB" id="A0ABC8ISE3"/>
<evidence type="ECO:0000313" key="3">
    <source>
        <dbReference type="Proteomes" id="UP001642260"/>
    </source>
</evidence>
<feature type="compositionally biased region" description="Low complexity" evidence="1">
    <location>
        <begin position="104"/>
        <end position="132"/>
    </location>
</feature>
<gene>
    <name evidence="2" type="ORF">ERUC_LOCUS2166</name>
</gene>
<dbReference type="Proteomes" id="UP001642260">
    <property type="component" value="Unassembled WGS sequence"/>
</dbReference>
<keyword evidence="3" id="KW-1185">Reference proteome</keyword>
<dbReference type="PANTHER" id="PTHR33431:SF13">
    <property type="entry name" value="(RAPE) HYPOTHETICAL PROTEIN"/>
    <property type="match status" value="1"/>
</dbReference>
<evidence type="ECO:0000256" key="1">
    <source>
        <dbReference type="SAM" id="MobiDB-lite"/>
    </source>
</evidence>
<accession>A0ABC8ISE3</accession>
<comment type="caution">
    <text evidence="2">The sequence shown here is derived from an EMBL/GenBank/DDBJ whole genome shotgun (WGS) entry which is preliminary data.</text>
</comment>
<proteinExistence type="predicted"/>
<dbReference type="InterPro" id="IPR012862">
    <property type="entry name" value="DUF1635"/>
</dbReference>
<protein>
    <submittedName>
        <fullName evidence="2">Uncharacterized protein</fullName>
    </submittedName>
</protein>
<name>A0ABC8ISE3_ERUVS</name>
<organism evidence="2 3">
    <name type="scientific">Eruca vesicaria subsp. sativa</name>
    <name type="common">Garden rocket</name>
    <name type="synonym">Eruca sativa</name>
    <dbReference type="NCBI Taxonomy" id="29727"/>
    <lineage>
        <taxon>Eukaryota</taxon>
        <taxon>Viridiplantae</taxon>
        <taxon>Streptophyta</taxon>
        <taxon>Embryophyta</taxon>
        <taxon>Tracheophyta</taxon>
        <taxon>Spermatophyta</taxon>
        <taxon>Magnoliopsida</taxon>
        <taxon>eudicotyledons</taxon>
        <taxon>Gunneridae</taxon>
        <taxon>Pentapetalae</taxon>
        <taxon>rosids</taxon>
        <taxon>malvids</taxon>
        <taxon>Brassicales</taxon>
        <taxon>Brassicaceae</taxon>
        <taxon>Brassiceae</taxon>
        <taxon>Eruca</taxon>
    </lineage>
</organism>
<dbReference type="PANTHER" id="PTHR33431">
    <property type="entry name" value="ENABLED-LIKE PROTEIN (DUF1635)"/>
    <property type="match status" value="1"/>
</dbReference>
<evidence type="ECO:0000313" key="2">
    <source>
        <dbReference type="EMBL" id="CAH8297350.1"/>
    </source>
</evidence>
<reference evidence="2 3" key="1">
    <citation type="submission" date="2022-03" db="EMBL/GenBank/DDBJ databases">
        <authorList>
            <person name="Macdonald S."/>
            <person name="Ahmed S."/>
            <person name="Newling K."/>
        </authorList>
    </citation>
    <scope>NUCLEOTIDE SEQUENCE [LARGE SCALE GENOMIC DNA]</scope>
</reference>
<sequence>MDDFYSSIWLHQEVSSHVHFVVRRFPLNIFKYKFLSTTSEMQSIDGIRQNLQNTLLELETLKMEANEKARTHREEVDQLLTLLESTQQERDEARQQLSQFLIQTQNTNSRTTTESNSFSGDGSSSPPSSSELSSFIMTIHHSQPSMIREDPTARNHHQHDPLDVLVMGKAFPETGKLLKAVVEAGPLLQTLLVAGQLPKWVNPPPQTQTQRFELPPLLFEGCEYVSSSGASGRCDSLMCSGMRFGSVFDQTTLTRKRQRLE</sequence>